<evidence type="ECO:0000313" key="3">
    <source>
        <dbReference type="Proteomes" id="UP000256964"/>
    </source>
</evidence>
<dbReference type="EMBL" id="KZ857429">
    <property type="protein sequence ID" value="RDX46284.1"/>
    <property type="molecule type" value="Genomic_DNA"/>
</dbReference>
<dbReference type="AlphaFoldDB" id="A0A371D163"/>
<dbReference type="GO" id="GO:0003824">
    <property type="term" value="F:catalytic activity"/>
    <property type="evidence" value="ECO:0007669"/>
    <property type="project" value="InterPro"/>
</dbReference>
<dbReference type="Pfam" id="PF03372">
    <property type="entry name" value="Exo_endo_phos"/>
    <property type="match status" value="1"/>
</dbReference>
<accession>A0A371D163</accession>
<dbReference type="STRING" id="139420.A0A371D163"/>
<dbReference type="InterPro" id="IPR036691">
    <property type="entry name" value="Endo/exonu/phosph_ase_sf"/>
</dbReference>
<evidence type="ECO:0000313" key="2">
    <source>
        <dbReference type="EMBL" id="RDX46284.1"/>
    </source>
</evidence>
<sequence length="391" mass="43841">MSQSLHIVYHNVNHSPQHTHLILEQCAAMKVDIVCLQEPWYGPIRPIPSASPAGPAERTEDNMLYGTQLHPAWHLIEARKDARVVCHVSRRLINAVISLDPTVQHRDCMLLLVRLEPDQDPVAILNVYNDGNNAAVEYLADHAHLLPAIDIAGGDYNTHSTVWDPTYPPDSMARTGEVLDLHARLGLRLLSPIGVPTHYPHRSTLRPTVIDLVWVPDDRPHELYRVHVAPHERGLSDHAVIHAHIPAGEWSYEGQPSIAPNSEAEGAFVASIRSSVRVLLPAEAALESVDDLRHAVSTLFACIEDAWSSHATPTVICDKSRLWWNRACTDARKALNTARERVEILKTTAPQLVPAARIAERRAFRHLKSTIRKRRAEHLDERIQFVATQQK</sequence>
<feature type="domain" description="Endonuclease/exonuclease/phosphatase" evidence="1">
    <location>
        <begin position="10"/>
        <end position="238"/>
    </location>
</feature>
<organism evidence="2 3">
    <name type="scientific">Lentinus brumalis</name>
    <dbReference type="NCBI Taxonomy" id="2498619"/>
    <lineage>
        <taxon>Eukaryota</taxon>
        <taxon>Fungi</taxon>
        <taxon>Dikarya</taxon>
        <taxon>Basidiomycota</taxon>
        <taxon>Agaricomycotina</taxon>
        <taxon>Agaricomycetes</taxon>
        <taxon>Polyporales</taxon>
        <taxon>Polyporaceae</taxon>
        <taxon>Lentinus</taxon>
    </lineage>
</organism>
<name>A0A371D163_9APHY</name>
<reference evidence="2 3" key="1">
    <citation type="journal article" date="2018" name="Biotechnol. Biofuels">
        <title>Integrative visual omics of the white-rot fungus Polyporus brumalis exposes the biotechnological potential of its oxidative enzymes for delignifying raw plant biomass.</title>
        <authorList>
            <person name="Miyauchi S."/>
            <person name="Rancon A."/>
            <person name="Drula E."/>
            <person name="Hage H."/>
            <person name="Chaduli D."/>
            <person name="Favel A."/>
            <person name="Grisel S."/>
            <person name="Henrissat B."/>
            <person name="Herpoel-Gimbert I."/>
            <person name="Ruiz-Duenas F.J."/>
            <person name="Chevret D."/>
            <person name="Hainaut M."/>
            <person name="Lin J."/>
            <person name="Wang M."/>
            <person name="Pangilinan J."/>
            <person name="Lipzen A."/>
            <person name="Lesage-Meessen L."/>
            <person name="Navarro D."/>
            <person name="Riley R."/>
            <person name="Grigoriev I.V."/>
            <person name="Zhou S."/>
            <person name="Raouche S."/>
            <person name="Rosso M.N."/>
        </authorList>
    </citation>
    <scope>NUCLEOTIDE SEQUENCE [LARGE SCALE GENOMIC DNA]</scope>
    <source>
        <strain evidence="2 3">BRFM 1820</strain>
    </source>
</reference>
<dbReference type="Gene3D" id="3.60.10.10">
    <property type="entry name" value="Endonuclease/exonuclease/phosphatase"/>
    <property type="match status" value="1"/>
</dbReference>
<keyword evidence="3" id="KW-1185">Reference proteome</keyword>
<dbReference type="InterPro" id="IPR005135">
    <property type="entry name" value="Endo/exonuclease/phosphatase"/>
</dbReference>
<protein>
    <submittedName>
        <fullName evidence="2">DNase I-like protein</fullName>
    </submittedName>
</protein>
<proteinExistence type="predicted"/>
<dbReference type="Proteomes" id="UP000256964">
    <property type="component" value="Unassembled WGS sequence"/>
</dbReference>
<gene>
    <name evidence="2" type="ORF">OH76DRAFT_1317135</name>
</gene>
<dbReference type="SUPFAM" id="SSF56219">
    <property type="entry name" value="DNase I-like"/>
    <property type="match status" value="1"/>
</dbReference>
<dbReference type="OrthoDB" id="412006at2759"/>
<feature type="non-terminal residue" evidence="2">
    <location>
        <position position="391"/>
    </location>
</feature>
<evidence type="ECO:0000259" key="1">
    <source>
        <dbReference type="Pfam" id="PF03372"/>
    </source>
</evidence>